<organism evidence="2">
    <name type="scientific">viral metagenome</name>
    <dbReference type="NCBI Taxonomy" id="1070528"/>
    <lineage>
        <taxon>unclassified sequences</taxon>
        <taxon>metagenomes</taxon>
        <taxon>organismal metagenomes</taxon>
    </lineage>
</organism>
<reference evidence="2" key="1">
    <citation type="journal article" date="2020" name="Nature">
        <title>Giant virus diversity and host interactions through global metagenomics.</title>
        <authorList>
            <person name="Schulz F."/>
            <person name="Roux S."/>
            <person name="Paez-Espino D."/>
            <person name="Jungbluth S."/>
            <person name="Walsh D.A."/>
            <person name="Denef V.J."/>
            <person name="McMahon K.D."/>
            <person name="Konstantinidis K.T."/>
            <person name="Eloe-Fadrosh E.A."/>
            <person name="Kyrpides N.C."/>
            <person name="Woyke T."/>
        </authorList>
    </citation>
    <scope>NUCLEOTIDE SEQUENCE</scope>
    <source>
        <strain evidence="2">GVMAG-M-3300020185-33</strain>
    </source>
</reference>
<protein>
    <submittedName>
        <fullName evidence="2">Uncharacterized protein</fullName>
    </submittedName>
</protein>
<sequence length="52" mass="6712">MFIIKRDELMEAEDEVRELERLLNDAWLRRRRLWKKKIIQGWIDWVWEFMGY</sequence>
<feature type="coiled-coil region" evidence="1">
    <location>
        <begin position="2"/>
        <end position="29"/>
    </location>
</feature>
<evidence type="ECO:0000256" key="1">
    <source>
        <dbReference type="SAM" id="Coils"/>
    </source>
</evidence>
<dbReference type="AlphaFoldDB" id="A0A6C0C4A8"/>
<name>A0A6C0C4A8_9ZZZZ</name>
<accession>A0A6C0C4A8</accession>
<evidence type="ECO:0000313" key="2">
    <source>
        <dbReference type="EMBL" id="QHS99196.1"/>
    </source>
</evidence>
<dbReference type="EMBL" id="MN739336">
    <property type="protein sequence ID" value="QHS99196.1"/>
    <property type="molecule type" value="Genomic_DNA"/>
</dbReference>
<proteinExistence type="predicted"/>
<keyword evidence="1" id="KW-0175">Coiled coil</keyword>